<dbReference type="Gene3D" id="2.40.10.500">
    <property type="match status" value="1"/>
</dbReference>
<feature type="domain" description="Fibronectin type-III" evidence="1">
    <location>
        <begin position="367"/>
        <end position="464"/>
    </location>
</feature>
<organism evidence="2 3">
    <name type="scientific">Geothermobacter hydrogeniphilus</name>
    <dbReference type="NCBI Taxonomy" id="1969733"/>
    <lineage>
        <taxon>Bacteria</taxon>
        <taxon>Pseudomonadati</taxon>
        <taxon>Thermodesulfobacteriota</taxon>
        <taxon>Desulfuromonadia</taxon>
        <taxon>Desulfuromonadales</taxon>
        <taxon>Geothermobacteraceae</taxon>
        <taxon>Geothermobacter</taxon>
    </lineage>
</organism>
<dbReference type="AlphaFoldDB" id="A0A2K2H8R9"/>
<dbReference type="InterPro" id="IPR011042">
    <property type="entry name" value="6-blade_b-propeller_TolB-like"/>
</dbReference>
<dbReference type="PANTHER" id="PTHR24104:SF25">
    <property type="entry name" value="PROTEIN LIN-41"/>
    <property type="match status" value="1"/>
</dbReference>
<dbReference type="Pfam" id="PF08308">
    <property type="entry name" value="PEGA"/>
    <property type="match status" value="1"/>
</dbReference>
<dbReference type="CDD" id="cd00063">
    <property type="entry name" value="FN3"/>
    <property type="match status" value="1"/>
</dbReference>
<name>A0A2K2H8R9_9BACT</name>
<dbReference type="CDD" id="cd05819">
    <property type="entry name" value="NHL"/>
    <property type="match status" value="1"/>
</dbReference>
<dbReference type="Proteomes" id="UP000236340">
    <property type="component" value="Unassembled WGS sequence"/>
</dbReference>
<evidence type="ECO:0000259" key="1">
    <source>
        <dbReference type="PROSITE" id="PS50853"/>
    </source>
</evidence>
<dbReference type="Gene3D" id="2.60.40.10">
    <property type="entry name" value="Immunoglobulins"/>
    <property type="match status" value="2"/>
</dbReference>
<dbReference type="InterPro" id="IPR003961">
    <property type="entry name" value="FN3_dom"/>
</dbReference>
<dbReference type="InterPro" id="IPR013229">
    <property type="entry name" value="PEGA"/>
</dbReference>
<evidence type="ECO:0000313" key="2">
    <source>
        <dbReference type="EMBL" id="PNU19661.1"/>
    </source>
</evidence>
<comment type="caution">
    <text evidence="2">The sequence shown here is derived from an EMBL/GenBank/DDBJ whole genome shotgun (WGS) entry which is preliminary data.</text>
</comment>
<reference evidence="2 3" key="1">
    <citation type="journal article" date="2018" name="Genome Announc.">
        <title>Genome Sequence of Geothermobacter sp. HR-1 Iron Reducer from the Loihi Seamount.</title>
        <authorList>
            <person name="Smith H."/>
            <person name="Abuyen K."/>
            <person name="Tremblay J."/>
            <person name="Savalia P."/>
            <person name="Perez-Rodriguez I."/>
            <person name="Emerson D."/>
            <person name="Tully B."/>
            <person name="Amend J."/>
        </authorList>
    </citation>
    <scope>NUCLEOTIDE SEQUENCE [LARGE SCALE GENOMIC DNA]</scope>
    <source>
        <strain evidence="2 3">HR-1</strain>
    </source>
</reference>
<dbReference type="SUPFAM" id="SSF69318">
    <property type="entry name" value="Integrin alpha N-terminal domain"/>
    <property type="match status" value="1"/>
</dbReference>
<accession>A0A2K2H8R9</accession>
<dbReference type="SUPFAM" id="SSF63825">
    <property type="entry name" value="YWTD domain"/>
    <property type="match status" value="1"/>
</dbReference>
<dbReference type="PANTHER" id="PTHR24104">
    <property type="entry name" value="E3 UBIQUITIN-PROTEIN LIGASE NHLRC1-RELATED"/>
    <property type="match status" value="1"/>
</dbReference>
<dbReference type="EMBL" id="PPFX01000025">
    <property type="protein sequence ID" value="PNU19661.1"/>
    <property type="molecule type" value="Genomic_DNA"/>
</dbReference>
<dbReference type="OrthoDB" id="5504302at2"/>
<evidence type="ECO:0000313" key="3">
    <source>
        <dbReference type="Proteomes" id="UP000236340"/>
    </source>
</evidence>
<protein>
    <recommendedName>
        <fullName evidence="1">Fibronectin type-III domain-containing protein</fullName>
    </recommendedName>
</protein>
<dbReference type="GO" id="GO:0008270">
    <property type="term" value="F:zinc ion binding"/>
    <property type="evidence" value="ECO:0007669"/>
    <property type="project" value="UniProtKB-KW"/>
</dbReference>
<dbReference type="PROSITE" id="PS50853">
    <property type="entry name" value="FN3"/>
    <property type="match status" value="1"/>
</dbReference>
<dbReference type="InterPro" id="IPR013783">
    <property type="entry name" value="Ig-like_fold"/>
</dbReference>
<proteinExistence type="predicted"/>
<dbReference type="InterPro" id="IPR036116">
    <property type="entry name" value="FN3_sf"/>
</dbReference>
<dbReference type="Gene3D" id="2.120.10.30">
    <property type="entry name" value="TolB, C-terminal domain"/>
    <property type="match status" value="1"/>
</dbReference>
<dbReference type="RefSeq" id="WP_103115823.1">
    <property type="nucleotide sequence ID" value="NZ_PPFX01000025.1"/>
</dbReference>
<gene>
    <name evidence="2" type="ORF">C2E25_11190</name>
</gene>
<sequence>MKGSLKIISLMAVISLLLGVIWLPLSFAATVPTFASLGMLGTKGQGAAGDYASPMGIAMDAAGNFYVTDGSVMTPPRIAPNQDRIIKLDTYGNKIAEFASLELSGPIAVKSDGSEIYVAIGASDNGPGGGPGVDGVLVYDGATGVLKRSVGANNGPDGRGEFVAVADIKLDSNGWLYIADAGAGEVKVYDPSEAYQYSIGAVCVGNGSSNACEAGEFSSITSMALDEANGELFVADRSSLAYSPTGTDTGNIQVFDLQSRTYKRVMLETQMGGPISSTTSFSEYYGLALDGQGRFYVTYGQLGALRAMDTSIAYPADAFLAGFDLGSAAYRSVYDSVNRRLVFSGDQGLIVVGIDGGSNPVAQNDAPPVPTQVSPVADTVVATAAPSLDFSAVTDPNGDAVSYQVSLAQVGQAAVVYDVPAGATSYVAGGLVENAQYAWKVQAVDAKGAVSGWSAEGTFWVNAVNEAPSVPQLVSPLNGELLGPYDMLKWQLASDPDPANKVRYRLSLSPTADFSASVLEEIRWGKAVPLQKLSNYLNIVAGTTYFWRLEALDGKGGWSQVSASGSFVLKATDLRVDTNMPGTRVYLAGNRATHGRYLGMTPLVVRNPRPLGMNELVFERAGFEPLVKTVYVKPLAAKSLSYSMSPALTPQVGPVLGYRFYYRGQNSSGQTVSFFLGTQVKDLRSAFVVNIDRRGGEDLVSVRQDGAVVFFSEIKKASWGGTRYKVNASQVLLPAGSASSLFAVDWKNVGRIDLLAGGSDGRLRIYHNSGRTTPLFDQVPEVLQVNGQDLVFGSNPVPAVIDWDGDGLNDLLVGDDTGKLYFVQNVGTLNAPVFVAPVVVFQSTVPVAPCMTDWDGDGAMEFLFVDDKGVSLYEQQGAGLVYIETLPLKYQDGRTFDAKVNTRIFVMDLDGAGGKDLIMVDGLGRFMVASSSSSQHVSSFQPALLVKTDQVQTLVDAQAPAQSNQVGAVRAAIQSAQNDDYTAASLEVDNLLAGLDPAGSAYAAASELKQLLQ</sequence>
<dbReference type="InterPro" id="IPR050952">
    <property type="entry name" value="TRIM-NHL_E3_ligases"/>
</dbReference>
<dbReference type="SUPFAM" id="SSF49265">
    <property type="entry name" value="Fibronectin type III"/>
    <property type="match status" value="1"/>
</dbReference>
<dbReference type="InterPro" id="IPR028994">
    <property type="entry name" value="Integrin_alpha_N"/>
</dbReference>